<name>A0ABY7EUH1_MYAAR</name>
<proteinExistence type="predicted"/>
<accession>A0ABY7EUH1</accession>
<reference evidence="1" key="1">
    <citation type="submission" date="2022-11" db="EMBL/GenBank/DDBJ databases">
        <title>Centuries of genome instability and evolution in soft-shell clam transmissible cancer (bioRxiv).</title>
        <authorList>
            <person name="Hart S.F.M."/>
            <person name="Yonemitsu M.A."/>
            <person name="Giersch R.M."/>
            <person name="Beal B.F."/>
            <person name="Arriagada G."/>
            <person name="Davis B.W."/>
            <person name="Ostrander E.A."/>
            <person name="Goff S.P."/>
            <person name="Metzger M.J."/>
        </authorList>
    </citation>
    <scope>NUCLEOTIDE SEQUENCE</scope>
    <source>
        <strain evidence="1">MELC-2E11</strain>
        <tissue evidence="1">Siphon/mantle</tissue>
    </source>
</reference>
<organism evidence="1 2">
    <name type="scientific">Mya arenaria</name>
    <name type="common">Soft-shell clam</name>
    <dbReference type="NCBI Taxonomy" id="6604"/>
    <lineage>
        <taxon>Eukaryota</taxon>
        <taxon>Metazoa</taxon>
        <taxon>Spiralia</taxon>
        <taxon>Lophotrochozoa</taxon>
        <taxon>Mollusca</taxon>
        <taxon>Bivalvia</taxon>
        <taxon>Autobranchia</taxon>
        <taxon>Heteroconchia</taxon>
        <taxon>Euheterodonta</taxon>
        <taxon>Imparidentia</taxon>
        <taxon>Neoheterodontei</taxon>
        <taxon>Myida</taxon>
        <taxon>Myoidea</taxon>
        <taxon>Myidae</taxon>
        <taxon>Mya</taxon>
    </lineage>
</organism>
<evidence type="ECO:0000313" key="1">
    <source>
        <dbReference type="EMBL" id="WAR12466.1"/>
    </source>
</evidence>
<dbReference type="EMBL" id="CP111019">
    <property type="protein sequence ID" value="WAR12466.1"/>
    <property type="molecule type" value="Genomic_DNA"/>
</dbReference>
<protein>
    <submittedName>
        <fullName evidence="1">Uncharacterized protein</fullName>
    </submittedName>
</protein>
<keyword evidence="2" id="KW-1185">Reference proteome</keyword>
<gene>
    <name evidence="1" type="ORF">MAR_026646</name>
</gene>
<sequence>MDEVEKQSKDEMDRLRKFRAQINTYLDRREKELLGNIQKMKTDDERVLAELKTDCELAKCGLVATRTELTSGDVPDNQRYVTARRVQKELRAIHDKMEMMAGRMKSRRYRFVKDADTEGLLGSNMGLGTLDVAGEFEILQT</sequence>
<evidence type="ECO:0000313" key="2">
    <source>
        <dbReference type="Proteomes" id="UP001164746"/>
    </source>
</evidence>
<dbReference type="Proteomes" id="UP001164746">
    <property type="component" value="Chromosome 8"/>
</dbReference>